<dbReference type="Gene3D" id="3.10.105.10">
    <property type="entry name" value="Dipeptide-binding Protein, Domain 3"/>
    <property type="match status" value="1"/>
</dbReference>
<dbReference type="InterPro" id="IPR030678">
    <property type="entry name" value="Peptide/Ni-bd"/>
</dbReference>
<gene>
    <name evidence="3" type="ORF">GCM10010969_17290</name>
</gene>
<dbReference type="PANTHER" id="PTHR30290:SF37">
    <property type="entry name" value="NICKEL-BINDING PERIPLASMIC PROTEIN"/>
    <property type="match status" value="1"/>
</dbReference>
<evidence type="ECO:0000313" key="3">
    <source>
        <dbReference type="EMBL" id="GGN98321.1"/>
    </source>
</evidence>
<dbReference type="CDD" id="cd08489">
    <property type="entry name" value="PBP2_NikA"/>
    <property type="match status" value="1"/>
</dbReference>
<dbReference type="NCBIfam" id="TIGR02294">
    <property type="entry name" value="nickel_nikA"/>
    <property type="match status" value="1"/>
</dbReference>
<feature type="signal peptide" evidence="1">
    <location>
        <begin position="1"/>
        <end position="22"/>
    </location>
</feature>
<organism evidence="3 4">
    <name type="scientific">Saccharibacillus kuerlensis</name>
    <dbReference type="NCBI Taxonomy" id="459527"/>
    <lineage>
        <taxon>Bacteria</taxon>
        <taxon>Bacillati</taxon>
        <taxon>Bacillota</taxon>
        <taxon>Bacilli</taxon>
        <taxon>Bacillales</taxon>
        <taxon>Paenibacillaceae</taxon>
        <taxon>Saccharibacillus</taxon>
    </lineage>
</organism>
<dbReference type="SUPFAM" id="SSF53850">
    <property type="entry name" value="Periplasmic binding protein-like II"/>
    <property type="match status" value="1"/>
</dbReference>
<dbReference type="Proteomes" id="UP000606653">
    <property type="component" value="Unassembled WGS sequence"/>
</dbReference>
<name>A0ABQ2L0A2_9BACL</name>
<evidence type="ECO:0000256" key="1">
    <source>
        <dbReference type="SAM" id="SignalP"/>
    </source>
</evidence>
<feature type="domain" description="Solute-binding protein family 5" evidence="2">
    <location>
        <begin position="86"/>
        <end position="454"/>
    </location>
</feature>
<dbReference type="Gene3D" id="3.40.190.10">
    <property type="entry name" value="Periplasmic binding protein-like II"/>
    <property type="match status" value="1"/>
</dbReference>
<protein>
    <submittedName>
        <fullName evidence="3">Nickel ABC transporter, nickel/metallophore periplasmic binding protein</fullName>
    </submittedName>
</protein>
<evidence type="ECO:0000259" key="2">
    <source>
        <dbReference type="Pfam" id="PF00496"/>
    </source>
</evidence>
<sequence length="543" mass="59959">MFNIHRKAAALLGGLLLSIALVGCSGSGDQSADAGSASNASTSAKSITMSWPRDIGTMNPHTYNPSQLFAQSMLYEPLVSYGKDGKLEPALAESWDISEDGKTYTFKLRQNVKFSDGTDFNAVIVKKNFDAVLKHRDTHSWLGMVGLIDQTEVVDDMTFRMTLTEPYYPVLQDLSVVRPFRFLGEAGFPDNGDTSEGVKEAVGTGPWTLAEYKQDEYAVFKRNPNYWGTAPAIDEVTVKIIPDAETRVAAFEKGDLDLIYGEGVISLDAFKQLQENEKYVSKLSDPVGTRNLLLNSSNPKLADVRVRTALHQGFNKKAMVEGVTLGLEEPADTILSKNYPYTNVDLKAVEYDAARSQALLDEAGWVLPAGAAVREKDGQKLEFELIFDKTDPIQKAMAETIQAEWSGLGVKVNLTGLELTVQIKRLKANDFDLYFWYNYGAPYDPHSFVNVVASPGFGISETLSAIPMKSELDDMVHEVLSSTDEAKRQELYGSILEILQEQSAIVPISYIKKTAVYQPKITDFVFPANRDENPFTGLTTETP</sequence>
<dbReference type="InterPro" id="IPR000914">
    <property type="entry name" value="SBP_5_dom"/>
</dbReference>
<dbReference type="Pfam" id="PF00496">
    <property type="entry name" value="SBP_bac_5"/>
    <property type="match status" value="1"/>
</dbReference>
<dbReference type="InterPro" id="IPR039424">
    <property type="entry name" value="SBP_5"/>
</dbReference>
<dbReference type="PIRSF" id="PIRSF002741">
    <property type="entry name" value="MppA"/>
    <property type="match status" value="1"/>
</dbReference>
<accession>A0ABQ2L0A2</accession>
<dbReference type="InterPro" id="IPR011980">
    <property type="entry name" value="CntA-like"/>
</dbReference>
<keyword evidence="1" id="KW-0732">Signal</keyword>
<dbReference type="EMBL" id="BMLN01000004">
    <property type="protein sequence ID" value="GGN98321.1"/>
    <property type="molecule type" value="Genomic_DNA"/>
</dbReference>
<reference evidence="4" key="1">
    <citation type="journal article" date="2019" name="Int. J. Syst. Evol. Microbiol.">
        <title>The Global Catalogue of Microorganisms (GCM) 10K type strain sequencing project: providing services to taxonomists for standard genome sequencing and annotation.</title>
        <authorList>
            <consortium name="The Broad Institute Genomics Platform"/>
            <consortium name="The Broad Institute Genome Sequencing Center for Infectious Disease"/>
            <person name="Wu L."/>
            <person name="Ma J."/>
        </authorList>
    </citation>
    <scope>NUCLEOTIDE SEQUENCE [LARGE SCALE GENOMIC DNA]</scope>
    <source>
        <strain evidence="4">CGMCC 1.6964</strain>
    </source>
</reference>
<proteinExistence type="predicted"/>
<comment type="caution">
    <text evidence="3">The sequence shown here is derived from an EMBL/GenBank/DDBJ whole genome shotgun (WGS) entry which is preliminary data.</text>
</comment>
<dbReference type="RefSeq" id="WP_018976113.1">
    <property type="nucleotide sequence ID" value="NZ_BMLN01000004.1"/>
</dbReference>
<evidence type="ECO:0000313" key="4">
    <source>
        <dbReference type="Proteomes" id="UP000606653"/>
    </source>
</evidence>
<dbReference type="PROSITE" id="PS51257">
    <property type="entry name" value="PROKAR_LIPOPROTEIN"/>
    <property type="match status" value="1"/>
</dbReference>
<dbReference type="PANTHER" id="PTHR30290">
    <property type="entry name" value="PERIPLASMIC BINDING COMPONENT OF ABC TRANSPORTER"/>
    <property type="match status" value="1"/>
</dbReference>
<keyword evidence="4" id="KW-1185">Reference proteome</keyword>
<feature type="chain" id="PRO_5045118518" evidence="1">
    <location>
        <begin position="23"/>
        <end position="543"/>
    </location>
</feature>